<proteinExistence type="predicted"/>
<evidence type="ECO:0000313" key="2">
    <source>
        <dbReference type="WBParaSite" id="RSKR_0001178300.1"/>
    </source>
</evidence>
<reference evidence="2" key="1">
    <citation type="submission" date="2016-11" db="UniProtKB">
        <authorList>
            <consortium name="WormBaseParasite"/>
        </authorList>
    </citation>
    <scope>IDENTIFICATION</scope>
    <source>
        <strain evidence="2">KR3021</strain>
    </source>
</reference>
<accession>A0AC35UIG2</accession>
<evidence type="ECO:0000313" key="1">
    <source>
        <dbReference type="Proteomes" id="UP000095286"/>
    </source>
</evidence>
<name>A0AC35UIG2_9BILA</name>
<protein>
    <submittedName>
        <fullName evidence="2">CCHC-type domain-containing protein</fullName>
    </submittedName>
</protein>
<dbReference type="WBParaSite" id="RSKR_0001178300.1">
    <property type="protein sequence ID" value="RSKR_0001178300.1"/>
    <property type="gene ID" value="RSKR_0001178300"/>
</dbReference>
<dbReference type="Proteomes" id="UP000095286">
    <property type="component" value="Unplaced"/>
</dbReference>
<organism evidence="1 2">
    <name type="scientific">Rhabditophanes sp. KR3021</name>
    <dbReference type="NCBI Taxonomy" id="114890"/>
    <lineage>
        <taxon>Eukaryota</taxon>
        <taxon>Metazoa</taxon>
        <taxon>Ecdysozoa</taxon>
        <taxon>Nematoda</taxon>
        <taxon>Chromadorea</taxon>
        <taxon>Rhabditida</taxon>
        <taxon>Tylenchina</taxon>
        <taxon>Panagrolaimomorpha</taxon>
        <taxon>Strongyloidoidea</taxon>
        <taxon>Alloionematidae</taxon>
        <taxon>Rhabditophanes</taxon>
    </lineage>
</organism>
<sequence length="208" mass="23043">MSDRECYKCHEVGHFARECTASGGGDDSENYNSKRACFGCGSTEHLKINCPSGGGDSYERRGGYRRDGGRDRRDGGDSYGSRRGGDRDGGEVRRCFNCNSTDGHFSRDCPEERKTVCYRCNGEGHKSFECESSGGNDSYSKSRGDRSDDSSRFANRKRTFSKATDSDERKCFSCSQTGHRAAQCPDAKPKGCFTCGGDHLKRDCRQEE</sequence>